<dbReference type="EMBL" id="BHYK01000004">
    <property type="protein sequence ID" value="GCD09302.1"/>
    <property type="molecule type" value="Genomic_DNA"/>
</dbReference>
<dbReference type="InterPro" id="IPR000182">
    <property type="entry name" value="GNAT_dom"/>
</dbReference>
<dbReference type="OrthoDB" id="9795206at2"/>
<dbReference type="AlphaFoldDB" id="A0A401UIL1"/>
<evidence type="ECO:0000313" key="2">
    <source>
        <dbReference type="EMBL" id="GCD09302.1"/>
    </source>
</evidence>
<sequence>MLRKVTREDFQKLFTWVNDEEVRKNSRYTEEKNLEEYKDWFFKALKDKNLFMFIEVVDEKDVGQVKLEISQQEITFNYSIAKEHRGNGFGTATIRDAQSFINENKDLFIANSKLVAYIREGNIPSCRVFEKLGYIKVFQCEDYVKFQKSAV</sequence>
<comment type="caution">
    <text evidence="2">The sequence shown here is derived from an EMBL/GenBank/DDBJ whole genome shotgun (WGS) entry which is preliminary data.</text>
</comment>
<protein>
    <recommendedName>
        <fullName evidence="1">N-acetyltransferase domain-containing protein</fullName>
    </recommendedName>
</protein>
<dbReference type="PANTHER" id="PTHR43328:SF1">
    <property type="entry name" value="N-ACETYLTRANSFERASE DOMAIN-CONTAINING PROTEIN"/>
    <property type="match status" value="1"/>
</dbReference>
<dbReference type="Proteomes" id="UP000287872">
    <property type="component" value="Unassembled WGS sequence"/>
</dbReference>
<dbReference type="Pfam" id="PF13302">
    <property type="entry name" value="Acetyltransf_3"/>
    <property type="match status" value="1"/>
</dbReference>
<dbReference type="PANTHER" id="PTHR43328">
    <property type="entry name" value="ACETYLTRANSFERASE-RELATED"/>
    <property type="match status" value="1"/>
</dbReference>
<dbReference type="InterPro" id="IPR016181">
    <property type="entry name" value="Acyl_CoA_acyltransferase"/>
</dbReference>
<proteinExistence type="predicted"/>
<organism evidence="2 3">
    <name type="scientific">Clostridium tagluense</name>
    <dbReference type="NCBI Taxonomy" id="360422"/>
    <lineage>
        <taxon>Bacteria</taxon>
        <taxon>Bacillati</taxon>
        <taxon>Bacillota</taxon>
        <taxon>Clostridia</taxon>
        <taxon>Eubacteriales</taxon>
        <taxon>Clostridiaceae</taxon>
        <taxon>Clostridium</taxon>
    </lineage>
</organism>
<dbReference type="SUPFAM" id="SSF55729">
    <property type="entry name" value="Acyl-CoA N-acyltransferases (Nat)"/>
    <property type="match status" value="1"/>
</dbReference>
<gene>
    <name evidence="2" type="ORF">Ctaglu_09250</name>
</gene>
<evidence type="ECO:0000313" key="3">
    <source>
        <dbReference type="Proteomes" id="UP000287872"/>
    </source>
</evidence>
<dbReference type="Gene3D" id="3.40.630.30">
    <property type="match status" value="1"/>
</dbReference>
<keyword evidence="3" id="KW-1185">Reference proteome</keyword>
<evidence type="ECO:0000259" key="1">
    <source>
        <dbReference type="PROSITE" id="PS51186"/>
    </source>
</evidence>
<dbReference type="GO" id="GO:0016747">
    <property type="term" value="F:acyltransferase activity, transferring groups other than amino-acyl groups"/>
    <property type="evidence" value="ECO:0007669"/>
    <property type="project" value="InterPro"/>
</dbReference>
<accession>A0A401UIL1</accession>
<feature type="domain" description="N-acetyltransferase" evidence="1">
    <location>
        <begin position="1"/>
        <end position="151"/>
    </location>
</feature>
<dbReference type="PROSITE" id="PS51186">
    <property type="entry name" value="GNAT"/>
    <property type="match status" value="1"/>
</dbReference>
<reference evidence="2 3" key="1">
    <citation type="submission" date="2018-11" db="EMBL/GenBank/DDBJ databases">
        <title>Genome sequencing and assembly of Clostridium tagluense strain A121.</title>
        <authorList>
            <person name="Murakami T."/>
            <person name="Segawa T."/>
            <person name="Shcherbakova V.A."/>
            <person name="Mori H."/>
            <person name="Yoshimura Y."/>
        </authorList>
    </citation>
    <scope>NUCLEOTIDE SEQUENCE [LARGE SCALE GENOMIC DNA]</scope>
    <source>
        <strain evidence="2 3">A121</strain>
    </source>
</reference>
<name>A0A401UIL1_9CLOT</name>
<dbReference type="RefSeq" id="WP_124998581.1">
    <property type="nucleotide sequence ID" value="NZ_BHYK01000004.1"/>
</dbReference>